<feature type="compositionally biased region" description="Pro residues" evidence="1">
    <location>
        <begin position="195"/>
        <end position="212"/>
    </location>
</feature>
<accession>A0A1W9YTR6</accession>
<evidence type="ECO:0008006" key="5">
    <source>
        <dbReference type="Google" id="ProtNLM"/>
    </source>
</evidence>
<keyword evidence="2" id="KW-0812">Transmembrane</keyword>
<dbReference type="OrthoDB" id="4761585at2"/>
<evidence type="ECO:0000313" key="4">
    <source>
        <dbReference type="Proteomes" id="UP000192366"/>
    </source>
</evidence>
<gene>
    <name evidence="3" type="ORF">BST17_19175</name>
</gene>
<feature type="region of interest" description="Disordered" evidence="1">
    <location>
        <begin position="164"/>
        <end position="212"/>
    </location>
</feature>
<feature type="region of interest" description="Disordered" evidence="1">
    <location>
        <begin position="1"/>
        <end position="26"/>
    </location>
</feature>
<dbReference type="EMBL" id="MVHJ01000017">
    <property type="protein sequence ID" value="ORA03389.1"/>
    <property type="molecule type" value="Genomic_DNA"/>
</dbReference>
<dbReference type="STRING" id="564198.BST17_19175"/>
<evidence type="ECO:0000256" key="1">
    <source>
        <dbReference type="SAM" id="MobiDB-lite"/>
    </source>
</evidence>
<keyword evidence="2" id="KW-0472">Membrane</keyword>
<evidence type="ECO:0000256" key="2">
    <source>
        <dbReference type="SAM" id="Phobius"/>
    </source>
</evidence>
<name>A0A1W9YTR6_MYCBA</name>
<feature type="transmembrane region" description="Helical" evidence="2">
    <location>
        <begin position="29"/>
        <end position="50"/>
    </location>
</feature>
<organism evidence="3 4">
    <name type="scientific">Mycolicibacterium bacteremicum</name>
    <name type="common">Mycobacterium bacteremicum</name>
    <dbReference type="NCBI Taxonomy" id="564198"/>
    <lineage>
        <taxon>Bacteria</taxon>
        <taxon>Bacillati</taxon>
        <taxon>Actinomycetota</taxon>
        <taxon>Actinomycetes</taxon>
        <taxon>Mycobacteriales</taxon>
        <taxon>Mycobacteriaceae</taxon>
        <taxon>Mycolicibacterium</taxon>
    </lineage>
</organism>
<reference evidence="3 4" key="1">
    <citation type="submission" date="2017-02" db="EMBL/GenBank/DDBJ databases">
        <title>The new phylogeny of genus Mycobacterium.</title>
        <authorList>
            <person name="Tortoli E."/>
            <person name="Trovato A."/>
            <person name="Cirillo D.M."/>
        </authorList>
    </citation>
    <scope>NUCLEOTIDE SEQUENCE [LARGE SCALE GENOMIC DNA]</scope>
    <source>
        <strain evidence="3 4">DSM 45578</strain>
    </source>
</reference>
<comment type="caution">
    <text evidence="3">The sequence shown here is derived from an EMBL/GenBank/DDBJ whole genome shotgun (WGS) entry which is preliminary data.</text>
</comment>
<dbReference type="RefSeq" id="WP_109750211.1">
    <property type="nucleotide sequence ID" value="NZ_JACKVM010000014.1"/>
</dbReference>
<keyword evidence="2" id="KW-1133">Transmembrane helix</keyword>
<proteinExistence type="predicted"/>
<dbReference type="Proteomes" id="UP000192366">
    <property type="component" value="Unassembled WGS sequence"/>
</dbReference>
<dbReference type="AlphaFoldDB" id="A0A1W9YTR6"/>
<protein>
    <recommendedName>
        <fullName evidence="5">Alanine and proline rich membrane protein</fullName>
    </recommendedName>
</protein>
<sequence length="212" mass="21696">MPDDNEPEVDDTEVDTAADDEGKSSRSPAVIAVIAMLVAIATLGASAYMWRNPVNAGPDTPAAAQPPEDFSQEERDQAEAKVCDAFALVSVGVANSSALQPQQGQADFGAAIAVAANARLALLGGGQLLLNRVDPATPDELAEAARNFGNTLMDVGAAAIAEIPTSDPAQTQRLQDADTENTKLDELCNPDGDQPAPPPPPPGAPAPVQPPG</sequence>
<evidence type="ECO:0000313" key="3">
    <source>
        <dbReference type="EMBL" id="ORA03389.1"/>
    </source>
</evidence>
<keyword evidence="4" id="KW-1185">Reference proteome</keyword>
<feature type="compositionally biased region" description="Acidic residues" evidence="1">
    <location>
        <begin position="1"/>
        <end position="19"/>
    </location>
</feature>